<dbReference type="GO" id="GO:0046872">
    <property type="term" value="F:metal ion binding"/>
    <property type="evidence" value="ECO:0007669"/>
    <property type="project" value="UniProtKB-KW"/>
</dbReference>
<keyword evidence="2" id="KW-0479">Metal-binding</keyword>
<dbReference type="SUPFAM" id="SSF51316">
    <property type="entry name" value="Mss4-like"/>
    <property type="match status" value="1"/>
</dbReference>
<evidence type="ECO:0000313" key="8">
    <source>
        <dbReference type="Proteomes" id="UP000275727"/>
    </source>
</evidence>
<dbReference type="EMBL" id="AP018711">
    <property type="protein sequence ID" value="BBE33605.1"/>
    <property type="molecule type" value="Genomic_DNA"/>
</dbReference>
<dbReference type="PROSITE" id="PS51891">
    <property type="entry name" value="CENP_V_GFA"/>
    <property type="match status" value="1"/>
</dbReference>
<keyword evidence="3" id="KW-0862">Zinc</keyword>
<comment type="similarity">
    <text evidence="1">Belongs to the Gfa family.</text>
</comment>
<organism evidence="6 8">
    <name type="scientific">Sphingosinicella microcystinivorans</name>
    <dbReference type="NCBI Taxonomy" id="335406"/>
    <lineage>
        <taxon>Bacteria</taxon>
        <taxon>Pseudomonadati</taxon>
        <taxon>Pseudomonadota</taxon>
        <taxon>Alphaproteobacteria</taxon>
        <taxon>Sphingomonadales</taxon>
        <taxon>Sphingosinicellaceae</taxon>
        <taxon>Sphingosinicella</taxon>
    </lineage>
</organism>
<proteinExistence type="inferred from homology"/>
<dbReference type="Proteomes" id="UP000276029">
    <property type="component" value="Unassembled WGS sequence"/>
</dbReference>
<feature type="domain" description="CENP-V/GFA" evidence="5">
    <location>
        <begin position="4"/>
        <end position="110"/>
    </location>
</feature>
<evidence type="ECO:0000313" key="7">
    <source>
        <dbReference type="EMBL" id="RKS90691.1"/>
    </source>
</evidence>
<dbReference type="RefSeq" id="WP_121047212.1">
    <property type="nucleotide sequence ID" value="NZ_AP018711.1"/>
</dbReference>
<accession>A0AAD1D4G4</accession>
<reference evidence="6 8" key="1">
    <citation type="submission" date="2018-06" db="EMBL/GenBank/DDBJ databases">
        <title>Complete Genome Sequence of the Microcystin-Degrading Bacterium Sphingosinicella microcystinivorans Strain B-9.</title>
        <authorList>
            <person name="Jin H."/>
            <person name="Nishizawa T."/>
            <person name="Guo Y."/>
            <person name="Nishizawa A."/>
            <person name="Park H."/>
            <person name="Kato H."/>
            <person name="Tsuji K."/>
            <person name="Harada K."/>
        </authorList>
    </citation>
    <scope>NUCLEOTIDE SEQUENCE [LARGE SCALE GENOMIC DNA]</scope>
    <source>
        <strain evidence="6 8">B9</strain>
    </source>
</reference>
<evidence type="ECO:0000256" key="3">
    <source>
        <dbReference type="ARBA" id="ARBA00022833"/>
    </source>
</evidence>
<dbReference type="InterPro" id="IPR011057">
    <property type="entry name" value="Mss4-like_sf"/>
</dbReference>
<evidence type="ECO:0000256" key="4">
    <source>
        <dbReference type="ARBA" id="ARBA00023239"/>
    </source>
</evidence>
<evidence type="ECO:0000256" key="2">
    <source>
        <dbReference type="ARBA" id="ARBA00022723"/>
    </source>
</evidence>
<dbReference type="GO" id="GO:0016846">
    <property type="term" value="F:carbon-sulfur lyase activity"/>
    <property type="evidence" value="ECO:0007669"/>
    <property type="project" value="InterPro"/>
</dbReference>
<protein>
    <submittedName>
        <fullName evidence="6">Aldehyde-activating protein</fullName>
    </submittedName>
</protein>
<dbReference type="EMBL" id="RBWX01000007">
    <property type="protein sequence ID" value="RKS90691.1"/>
    <property type="molecule type" value="Genomic_DNA"/>
</dbReference>
<evidence type="ECO:0000259" key="5">
    <source>
        <dbReference type="PROSITE" id="PS51891"/>
    </source>
</evidence>
<dbReference type="InterPro" id="IPR006913">
    <property type="entry name" value="CENP-V/GFA"/>
</dbReference>
<dbReference type="PANTHER" id="PTHR33337:SF40">
    <property type="entry name" value="CENP-V_GFA DOMAIN-CONTAINING PROTEIN-RELATED"/>
    <property type="match status" value="1"/>
</dbReference>
<name>A0AAD1D4G4_SPHMI</name>
<evidence type="ECO:0000313" key="6">
    <source>
        <dbReference type="EMBL" id="BBE33605.1"/>
    </source>
</evidence>
<keyword evidence="4" id="KW-0456">Lyase</keyword>
<dbReference type="Gene3D" id="3.90.1590.10">
    <property type="entry name" value="glutathione-dependent formaldehyde- activating enzyme (gfa)"/>
    <property type="match status" value="1"/>
</dbReference>
<dbReference type="Proteomes" id="UP000275727">
    <property type="component" value="Chromosome"/>
</dbReference>
<keyword evidence="9" id="KW-1185">Reference proteome</keyword>
<dbReference type="KEGG" id="smic:SmB9_12630"/>
<evidence type="ECO:0000313" key="9">
    <source>
        <dbReference type="Proteomes" id="UP000276029"/>
    </source>
</evidence>
<dbReference type="PANTHER" id="PTHR33337">
    <property type="entry name" value="GFA DOMAIN-CONTAINING PROTEIN"/>
    <property type="match status" value="1"/>
</dbReference>
<sequence>MTKVTGGCQCGRIRYEAEIGNYEAYLCHCRYCQRATGGVSIAFKNLPKAAVHWSREPDWYASSPIAKRPFCSACGTPLGFAFPDSDHMDLTVGSFDDPSPFFPTSNFGIESRHDAWSDTSALPGQRCDEYEALNKRWKEAGVSPDAG</sequence>
<evidence type="ECO:0000256" key="1">
    <source>
        <dbReference type="ARBA" id="ARBA00005495"/>
    </source>
</evidence>
<dbReference type="AlphaFoldDB" id="A0AAD1D4G4"/>
<dbReference type="Pfam" id="PF04828">
    <property type="entry name" value="GFA"/>
    <property type="match status" value="1"/>
</dbReference>
<gene>
    <name evidence="7" type="ORF">DFR51_0231</name>
    <name evidence="6" type="ORF">SmB9_12630</name>
</gene>
<reference evidence="7 9" key="2">
    <citation type="submission" date="2018-10" db="EMBL/GenBank/DDBJ databases">
        <title>Genomic Encyclopedia of Type Strains, Phase IV (KMG-IV): sequencing the most valuable type-strain genomes for metagenomic binning, comparative biology and taxonomic classification.</title>
        <authorList>
            <person name="Goeker M."/>
        </authorList>
    </citation>
    <scope>NUCLEOTIDE SEQUENCE [LARGE SCALE GENOMIC DNA]</scope>
    <source>
        <strain evidence="7 9">DSM 19791</strain>
    </source>
</reference>